<evidence type="ECO:0000313" key="2">
    <source>
        <dbReference type="EMBL" id="KAJ3831994.1"/>
    </source>
</evidence>
<reference evidence="2" key="1">
    <citation type="submission" date="2022-08" db="EMBL/GenBank/DDBJ databases">
        <authorList>
            <consortium name="DOE Joint Genome Institute"/>
            <person name="Min B."/>
            <person name="Riley R."/>
            <person name="Sierra-Patev S."/>
            <person name="Naranjo-Ortiz M."/>
            <person name="Looney B."/>
            <person name="Konkel Z."/>
            <person name="Slot J.C."/>
            <person name="Sakamoto Y."/>
            <person name="Steenwyk J.L."/>
            <person name="Rokas A."/>
            <person name="Carro J."/>
            <person name="Camarero S."/>
            <person name="Ferreira P."/>
            <person name="Molpeceres G."/>
            <person name="Ruiz-Duenas F.J."/>
            <person name="Serrano A."/>
            <person name="Henrissat B."/>
            <person name="Drula E."/>
            <person name="Hughes K.W."/>
            <person name="Mata J.L."/>
            <person name="Ishikawa N.K."/>
            <person name="Vargas-Isla R."/>
            <person name="Ushijima S."/>
            <person name="Smith C.A."/>
            <person name="Ahrendt S."/>
            <person name="Andreopoulos W."/>
            <person name="He G."/>
            <person name="Labutti K."/>
            <person name="Lipzen A."/>
            <person name="Ng V."/>
            <person name="Sandor L."/>
            <person name="Barry K."/>
            <person name="Martinez A.T."/>
            <person name="Xiao Y."/>
            <person name="Gibbons J.G."/>
            <person name="Terashima K."/>
            <person name="Hibbett D.S."/>
            <person name="Grigoriev I.V."/>
        </authorList>
    </citation>
    <scope>NUCLEOTIDE SEQUENCE</scope>
    <source>
        <strain evidence="2">TFB9207</strain>
    </source>
</reference>
<feature type="region of interest" description="Disordered" evidence="1">
    <location>
        <begin position="1"/>
        <end position="54"/>
    </location>
</feature>
<organism evidence="2 3">
    <name type="scientific">Lentinula raphanica</name>
    <dbReference type="NCBI Taxonomy" id="153919"/>
    <lineage>
        <taxon>Eukaryota</taxon>
        <taxon>Fungi</taxon>
        <taxon>Dikarya</taxon>
        <taxon>Basidiomycota</taxon>
        <taxon>Agaricomycotina</taxon>
        <taxon>Agaricomycetes</taxon>
        <taxon>Agaricomycetidae</taxon>
        <taxon>Agaricales</taxon>
        <taxon>Marasmiineae</taxon>
        <taxon>Omphalotaceae</taxon>
        <taxon>Lentinula</taxon>
    </lineage>
</organism>
<sequence>MLSVVEEDADTTTNKDEVEELEVDGGRAGTQMPRRKQGPRKKQPGPLKGDKGAMPKMVEDGWIWSSKLAFGVQARSEDLAPYEEESDRIQWFRAKEDMERWREVCEKVQAEFRNCIRAFSCMSTEWAHRAELEEAPSGSIHTAWTSGHAAYARRQAEMYAKLLDNCKKAYRLCSFMPIPNDVLFSNGSKDIENPTTCMIFTDTVAQIRAEVQVEDDTAISKQTQRAAEMDRVTSLSH</sequence>
<accession>A0AA38NWM5</accession>
<comment type="caution">
    <text evidence="2">The sequence shown here is derived from an EMBL/GenBank/DDBJ whole genome shotgun (WGS) entry which is preliminary data.</text>
</comment>
<protein>
    <submittedName>
        <fullName evidence="2">Uncharacterized protein</fullName>
    </submittedName>
</protein>
<proteinExistence type="predicted"/>
<feature type="compositionally biased region" description="Acidic residues" evidence="1">
    <location>
        <begin position="1"/>
        <end position="10"/>
    </location>
</feature>
<name>A0AA38NWM5_9AGAR</name>
<evidence type="ECO:0000313" key="3">
    <source>
        <dbReference type="Proteomes" id="UP001163846"/>
    </source>
</evidence>
<evidence type="ECO:0000256" key="1">
    <source>
        <dbReference type="SAM" id="MobiDB-lite"/>
    </source>
</evidence>
<dbReference type="AlphaFoldDB" id="A0AA38NWM5"/>
<dbReference type="EMBL" id="MU807126">
    <property type="protein sequence ID" value="KAJ3831994.1"/>
    <property type="molecule type" value="Genomic_DNA"/>
</dbReference>
<gene>
    <name evidence="2" type="ORF">F5878DRAFT_666982</name>
</gene>
<dbReference type="Proteomes" id="UP001163846">
    <property type="component" value="Unassembled WGS sequence"/>
</dbReference>
<feature type="compositionally biased region" description="Basic residues" evidence="1">
    <location>
        <begin position="33"/>
        <end position="43"/>
    </location>
</feature>
<keyword evidence="3" id="KW-1185">Reference proteome</keyword>